<sequence>MFYIHQLPSWHVCCKESSSASASSYYSQDDSCRLENEDIQFQKKDEREGPVNAEVLGKVDSNLPVPPEEHKVADDYIVDVQNTESHKLRPPVTETFSTVDLHEDSSSVVSSENMENISSSSTSELIPVSKLDEIEESGTIPIAKPRETEPPETDCEVGEALDASVPTEQPAFVGAHESLVGQHIENVSSSHGKGKITKSEFASKVSASDQGGGDPKSALKASDNLKNESSDYTKPEEIDPASVTSPKDPEDIPTFDEWKKKVMEVEKEKSLSAGQSMHASSNGGLHATKKVQKNRNNYASVECGAKILAANPEAKSTSAILIENMDLYMLNPCSTKIWFVIELCEPIQVKQFDIANYELFSSTPKDFLVSISDRYPTNKWIKLGTFHGRDERNVQSFPLDEQMYAKYVKVMCTHVGLCPEWKHTCYSCFITSPHLFRNQKN</sequence>
<dbReference type="PANTHER" id="PTHR12953">
    <property type="entry name" value="MEMBRANE PROTEIN CH1 RELATED"/>
    <property type="match status" value="1"/>
</dbReference>
<accession>A0A7J8CUQ8</accession>
<evidence type="ECO:0000259" key="6">
    <source>
        <dbReference type="PROSITE" id="PS51469"/>
    </source>
</evidence>
<dbReference type="AlphaFoldDB" id="A0A7J8CUQ8"/>
<dbReference type="PANTHER" id="PTHR12953:SF0">
    <property type="entry name" value="SUN DOMAIN-CONTAINING OSSIFICATION FACTOR"/>
    <property type="match status" value="1"/>
</dbReference>
<comment type="caution">
    <text evidence="7">The sequence shown here is derived from an EMBL/GenBank/DDBJ whole genome shotgun (WGS) entry which is preliminary data.</text>
</comment>
<keyword evidence="2" id="KW-0812">Transmembrane</keyword>
<dbReference type="Gene3D" id="2.60.120.260">
    <property type="entry name" value="Galactose-binding domain-like"/>
    <property type="match status" value="1"/>
</dbReference>
<gene>
    <name evidence="7" type="ORF">HJG59_017610</name>
</gene>
<dbReference type="SUPFAM" id="SSF49785">
    <property type="entry name" value="Galactose-binding domain-like"/>
    <property type="match status" value="1"/>
</dbReference>
<evidence type="ECO:0000256" key="2">
    <source>
        <dbReference type="ARBA" id="ARBA00022692"/>
    </source>
</evidence>
<evidence type="ECO:0000313" key="8">
    <source>
        <dbReference type="Proteomes" id="UP000550707"/>
    </source>
</evidence>
<evidence type="ECO:0000256" key="3">
    <source>
        <dbReference type="ARBA" id="ARBA00022989"/>
    </source>
</evidence>
<feature type="region of interest" description="Disordered" evidence="5">
    <location>
        <begin position="137"/>
        <end position="157"/>
    </location>
</feature>
<name>A0A7J8CUQ8_MOLMO</name>
<organism evidence="7 8">
    <name type="scientific">Molossus molossus</name>
    <name type="common">Pallas' mastiff bat</name>
    <name type="synonym">Vespertilio molossus</name>
    <dbReference type="NCBI Taxonomy" id="27622"/>
    <lineage>
        <taxon>Eukaryota</taxon>
        <taxon>Metazoa</taxon>
        <taxon>Chordata</taxon>
        <taxon>Craniata</taxon>
        <taxon>Vertebrata</taxon>
        <taxon>Euteleostomi</taxon>
        <taxon>Mammalia</taxon>
        <taxon>Eutheria</taxon>
        <taxon>Laurasiatheria</taxon>
        <taxon>Chiroptera</taxon>
        <taxon>Yangochiroptera</taxon>
        <taxon>Molossidae</taxon>
        <taxon>Molossus</taxon>
    </lineage>
</organism>
<dbReference type="Pfam" id="PF07738">
    <property type="entry name" value="Sad1_UNC"/>
    <property type="match status" value="1"/>
</dbReference>
<feature type="region of interest" description="Disordered" evidence="5">
    <location>
        <begin position="203"/>
        <end position="253"/>
    </location>
</feature>
<dbReference type="GO" id="GO:0016020">
    <property type="term" value="C:membrane"/>
    <property type="evidence" value="ECO:0007669"/>
    <property type="project" value="InterPro"/>
</dbReference>
<evidence type="ECO:0000256" key="4">
    <source>
        <dbReference type="ARBA" id="ARBA00023136"/>
    </source>
</evidence>
<dbReference type="GO" id="GO:0046850">
    <property type="term" value="P:regulation of bone remodeling"/>
    <property type="evidence" value="ECO:0007669"/>
    <property type="project" value="TreeGrafter"/>
</dbReference>
<keyword evidence="8" id="KW-1185">Reference proteome</keyword>
<feature type="compositionally biased region" description="Basic and acidic residues" evidence="5">
    <location>
        <begin position="223"/>
        <end position="237"/>
    </location>
</feature>
<evidence type="ECO:0000256" key="1">
    <source>
        <dbReference type="ARBA" id="ARBA00004308"/>
    </source>
</evidence>
<feature type="compositionally biased region" description="Low complexity" evidence="5">
    <location>
        <begin position="106"/>
        <end position="124"/>
    </location>
</feature>
<proteinExistence type="predicted"/>
<dbReference type="InterPro" id="IPR012919">
    <property type="entry name" value="SUN_dom"/>
</dbReference>
<dbReference type="GO" id="GO:0012505">
    <property type="term" value="C:endomembrane system"/>
    <property type="evidence" value="ECO:0007669"/>
    <property type="project" value="UniProtKB-SubCell"/>
</dbReference>
<dbReference type="EMBL" id="JACASF010000020">
    <property type="protein sequence ID" value="KAF6414489.1"/>
    <property type="molecule type" value="Genomic_DNA"/>
</dbReference>
<dbReference type="GO" id="GO:0034975">
    <property type="term" value="P:protein folding in endoplasmic reticulum"/>
    <property type="evidence" value="ECO:0007669"/>
    <property type="project" value="TreeGrafter"/>
</dbReference>
<feature type="region of interest" description="Disordered" evidence="5">
    <location>
        <begin position="103"/>
        <end position="124"/>
    </location>
</feature>
<keyword evidence="3" id="KW-1133">Transmembrane helix</keyword>
<comment type="subcellular location">
    <subcellularLocation>
        <location evidence="1">Endomembrane system</location>
    </subcellularLocation>
</comment>
<dbReference type="InterPro" id="IPR045120">
    <property type="entry name" value="Suco/Slp1-like"/>
</dbReference>
<dbReference type="PROSITE" id="PS51469">
    <property type="entry name" value="SUN"/>
    <property type="match status" value="1"/>
</dbReference>
<reference evidence="7 8" key="1">
    <citation type="journal article" date="2020" name="Nature">
        <title>Six reference-quality genomes reveal evolution of bat adaptations.</title>
        <authorList>
            <person name="Jebb D."/>
            <person name="Huang Z."/>
            <person name="Pippel M."/>
            <person name="Hughes G.M."/>
            <person name="Lavrichenko K."/>
            <person name="Devanna P."/>
            <person name="Winkler S."/>
            <person name="Jermiin L.S."/>
            <person name="Skirmuntt E.C."/>
            <person name="Katzourakis A."/>
            <person name="Burkitt-Gray L."/>
            <person name="Ray D.A."/>
            <person name="Sullivan K.A.M."/>
            <person name="Roscito J.G."/>
            <person name="Kirilenko B.M."/>
            <person name="Davalos L.M."/>
            <person name="Corthals A.P."/>
            <person name="Power M.L."/>
            <person name="Jones G."/>
            <person name="Ransome R.D."/>
            <person name="Dechmann D.K.N."/>
            <person name="Locatelli A.G."/>
            <person name="Puechmaille S.J."/>
            <person name="Fedrigo O."/>
            <person name="Jarvis E.D."/>
            <person name="Hiller M."/>
            <person name="Vernes S.C."/>
            <person name="Myers E.W."/>
            <person name="Teeling E.C."/>
        </authorList>
    </citation>
    <scope>NUCLEOTIDE SEQUENCE [LARGE SCALE GENOMIC DNA]</scope>
    <source>
        <strain evidence="7">MMolMol1</strain>
        <tissue evidence="7">Muscle</tissue>
    </source>
</reference>
<evidence type="ECO:0000313" key="7">
    <source>
        <dbReference type="EMBL" id="KAF6414489.1"/>
    </source>
</evidence>
<keyword evidence="4" id="KW-0472">Membrane</keyword>
<protein>
    <submittedName>
        <fullName evidence="7">SUN domain containing ossification factor</fullName>
    </submittedName>
</protein>
<feature type="domain" description="SUN" evidence="6">
    <location>
        <begin position="272"/>
        <end position="436"/>
    </location>
</feature>
<evidence type="ECO:0000256" key="5">
    <source>
        <dbReference type="SAM" id="MobiDB-lite"/>
    </source>
</evidence>
<dbReference type="GO" id="GO:0005737">
    <property type="term" value="C:cytoplasm"/>
    <property type="evidence" value="ECO:0007669"/>
    <property type="project" value="TreeGrafter"/>
</dbReference>
<dbReference type="Proteomes" id="UP000550707">
    <property type="component" value="Unassembled WGS sequence"/>
</dbReference>
<dbReference type="InterPro" id="IPR008979">
    <property type="entry name" value="Galactose-bd-like_sf"/>
</dbReference>